<proteinExistence type="predicted"/>
<accession>A0A9D0ZR98</accession>
<reference evidence="1" key="1">
    <citation type="submission" date="2020-10" db="EMBL/GenBank/DDBJ databases">
        <authorList>
            <person name="Gilroy R."/>
        </authorList>
    </citation>
    <scope>NUCLEOTIDE SEQUENCE</scope>
    <source>
        <strain evidence="1">CHK147-3167</strain>
    </source>
</reference>
<comment type="caution">
    <text evidence="1">The sequence shown here is derived from an EMBL/GenBank/DDBJ whole genome shotgun (WGS) entry which is preliminary data.</text>
</comment>
<name>A0A9D0ZR98_9FIRM</name>
<protein>
    <submittedName>
        <fullName evidence="1">Uncharacterized protein</fullName>
    </submittedName>
</protein>
<reference evidence="1" key="2">
    <citation type="journal article" date="2021" name="PeerJ">
        <title>Extensive microbial diversity within the chicken gut microbiome revealed by metagenomics and culture.</title>
        <authorList>
            <person name="Gilroy R."/>
            <person name="Ravi A."/>
            <person name="Getino M."/>
            <person name="Pursley I."/>
            <person name="Horton D.L."/>
            <person name="Alikhan N.F."/>
            <person name="Baker D."/>
            <person name="Gharbi K."/>
            <person name="Hall N."/>
            <person name="Watson M."/>
            <person name="Adriaenssens E.M."/>
            <person name="Foster-Nyarko E."/>
            <person name="Jarju S."/>
            <person name="Secka A."/>
            <person name="Antonio M."/>
            <person name="Oren A."/>
            <person name="Chaudhuri R.R."/>
            <person name="La Ragione R."/>
            <person name="Hildebrand F."/>
            <person name="Pallen M.J."/>
        </authorList>
    </citation>
    <scope>NUCLEOTIDE SEQUENCE</scope>
    <source>
        <strain evidence="1">CHK147-3167</strain>
    </source>
</reference>
<dbReference type="Proteomes" id="UP000886786">
    <property type="component" value="Unassembled WGS sequence"/>
</dbReference>
<dbReference type="AlphaFoldDB" id="A0A9D0ZR98"/>
<evidence type="ECO:0000313" key="2">
    <source>
        <dbReference type="Proteomes" id="UP000886786"/>
    </source>
</evidence>
<organism evidence="1 2">
    <name type="scientific">Candidatus Coprosoma intestinipullorum</name>
    <dbReference type="NCBI Taxonomy" id="2840752"/>
    <lineage>
        <taxon>Bacteria</taxon>
        <taxon>Bacillati</taxon>
        <taxon>Bacillota</taxon>
        <taxon>Bacillota incertae sedis</taxon>
        <taxon>Candidatus Coprosoma</taxon>
    </lineage>
</organism>
<evidence type="ECO:0000313" key="1">
    <source>
        <dbReference type="EMBL" id="HIQ91011.1"/>
    </source>
</evidence>
<sequence>MKSYIVVTDESESYIHDVLCSLLPLKDDEELIIFDNHSKDNTVPNIVGTMGGLWLDKKKRYKFYINMKKENIKEVTKKALSIARGKPFIVDKKERFNFEEVYGDDKN</sequence>
<gene>
    <name evidence="1" type="ORF">IAB27_05255</name>
</gene>
<dbReference type="EMBL" id="DVFV01000096">
    <property type="protein sequence ID" value="HIQ91011.1"/>
    <property type="molecule type" value="Genomic_DNA"/>
</dbReference>